<dbReference type="SMART" id="SM00614">
    <property type="entry name" value="ZnF_BED"/>
    <property type="match status" value="1"/>
</dbReference>
<dbReference type="Gramene" id="HORVU.MOREX.r3.2HG0194930.1">
    <property type="protein sequence ID" value="HORVU.MOREX.r3.2HG0194930.1"/>
    <property type="gene ID" value="HORVU.MOREX.r3.2HG0194930"/>
</dbReference>
<feature type="region of interest" description="Disordered" evidence="10">
    <location>
        <begin position="164"/>
        <end position="190"/>
    </location>
</feature>
<accession>A0A8I6X739</accession>
<dbReference type="Gene3D" id="1.20.5.4130">
    <property type="match status" value="1"/>
</dbReference>
<evidence type="ECO:0000256" key="4">
    <source>
        <dbReference type="ARBA" id="ARBA00022737"/>
    </source>
</evidence>
<dbReference type="InterPro" id="IPR003656">
    <property type="entry name" value="Znf_BED"/>
</dbReference>
<dbReference type="GO" id="GO:0000166">
    <property type="term" value="F:nucleotide binding"/>
    <property type="evidence" value="ECO:0007669"/>
    <property type="project" value="UniProtKB-KW"/>
</dbReference>
<dbReference type="GO" id="GO:0006952">
    <property type="term" value="P:defense response"/>
    <property type="evidence" value="ECO:0007669"/>
    <property type="project" value="UniProtKB-KW"/>
</dbReference>
<dbReference type="SMR" id="A0A8I6X739"/>
<evidence type="ECO:0000256" key="2">
    <source>
        <dbReference type="ARBA" id="ARBA00022614"/>
    </source>
</evidence>
<comment type="similarity">
    <text evidence="1">Belongs to the disease resistance NB-LRR family.</text>
</comment>
<evidence type="ECO:0000256" key="6">
    <source>
        <dbReference type="ARBA" id="ARBA00022771"/>
    </source>
</evidence>
<dbReference type="GO" id="GO:0003677">
    <property type="term" value="F:DNA binding"/>
    <property type="evidence" value="ECO:0007669"/>
    <property type="project" value="InterPro"/>
</dbReference>
<protein>
    <recommendedName>
        <fullName evidence="11">BED-type domain-containing protein</fullName>
    </recommendedName>
</protein>
<evidence type="ECO:0000256" key="3">
    <source>
        <dbReference type="ARBA" id="ARBA00022723"/>
    </source>
</evidence>
<dbReference type="InterPro" id="IPR036236">
    <property type="entry name" value="Znf_C2H2_sf"/>
</dbReference>
<dbReference type="InterPro" id="IPR053031">
    <property type="entry name" value="Cuticle_assoc_protein"/>
</dbReference>
<proteinExistence type="inferred from homology"/>
<keyword evidence="7" id="KW-0611">Plant defense</keyword>
<dbReference type="Pfam" id="PF18052">
    <property type="entry name" value="Rx_N"/>
    <property type="match status" value="1"/>
</dbReference>
<reference evidence="12" key="2">
    <citation type="submission" date="2020-10" db="EMBL/GenBank/DDBJ databases">
        <authorList>
            <person name="Scholz U."/>
            <person name="Mascher M."/>
            <person name="Fiebig A."/>
        </authorList>
    </citation>
    <scope>NUCLEOTIDE SEQUENCE [LARGE SCALE GENOMIC DNA]</scope>
    <source>
        <strain evidence="12">cv. Morex</strain>
    </source>
</reference>
<evidence type="ECO:0000256" key="1">
    <source>
        <dbReference type="ARBA" id="ARBA00008894"/>
    </source>
</evidence>
<keyword evidence="4" id="KW-0677">Repeat</keyword>
<dbReference type="Gramene" id="HORVU.MOREX.r2.2HG0161750.1">
    <property type="protein sequence ID" value="HORVU.MOREX.r2.2HG0161750.1"/>
    <property type="gene ID" value="HORVU.MOREX.r2.2HG0161750"/>
</dbReference>
<dbReference type="SUPFAM" id="SSF57667">
    <property type="entry name" value="beta-beta-alpha zinc fingers"/>
    <property type="match status" value="1"/>
</dbReference>
<reference evidence="12" key="3">
    <citation type="submission" date="2022-01" db="UniProtKB">
        <authorList>
            <consortium name="EnsemblPlants"/>
        </authorList>
    </citation>
    <scope>IDENTIFICATION</scope>
    <source>
        <strain evidence="12">subsp. vulgare</strain>
    </source>
</reference>
<evidence type="ECO:0000313" key="12">
    <source>
        <dbReference type="EnsemblPlants" id="HORVU.MOREX.r3.2HG0194930.1"/>
    </source>
</evidence>
<keyword evidence="2" id="KW-0433">Leucine-rich repeat</keyword>
<dbReference type="EnsemblPlants" id="HORVU.MOREX.r3.2HG0194930.1">
    <property type="protein sequence ID" value="HORVU.MOREX.r3.2HG0194930.1"/>
    <property type="gene ID" value="HORVU.MOREX.r3.2HG0194930"/>
</dbReference>
<feature type="compositionally biased region" description="Basic residues" evidence="10">
    <location>
        <begin position="169"/>
        <end position="178"/>
    </location>
</feature>
<reference evidence="13" key="1">
    <citation type="journal article" date="2012" name="Nature">
        <title>A physical, genetic and functional sequence assembly of the barley genome.</title>
        <authorList>
            <consortium name="The International Barley Genome Sequencing Consortium"/>
            <person name="Mayer K.F."/>
            <person name="Waugh R."/>
            <person name="Brown J.W."/>
            <person name="Schulman A."/>
            <person name="Langridge P."/>
            <person name="Platzer M."/>
            <person name="Fincher G.B."/>
            <person name="Muehlbauer G.J."/>
            <person name="Sato K."/>
            <person name="Close T.J."/>
            <person name="Wise R.P."/>
            <person name="Stein N."/>
        </authorList>
    </citation>
    <scope>NUCLEOTIDE SEQUENCE [LARGE SCALE GENOMIC DNA]</scope>
    <source>
        <strain evidence="13">cv. Morex</strain>
    </source>
</reference>
<keyword evidence="13" id="KW-1185">Reference proteome</keyword>
<evidence type="ECO:0000256" key="10">
    <source>
        <dbReference type="SAM" id="MobiDB-lite"/>
    </source>
</evidence>
<evidence type="ECO:0000256" key="7">
    <source>
        <dbReference type="ARBA" id="ARBA00022821"/>
    </source>
</evidence>
<evidence type="ECO:0000313" key="13">
    <source>
        <dbReference type="Proteomes" id="UP000011116"/>
    </source>
</evidence>
<dbReference type="PANTHER" id="PTHR34396">
    <property type="entry name" value="OS03G0264950 PROTEIN-RELATED"/>
    <property type="match status" value="1"/>
</dbReference>
<evidence type="ECO:0000256" key="8">
    <source>
        <dbReference type="ARBA" id="ARBA00022833"/>
    </source>
</evidence>
<name>A0A8I6X739_HORVV</name>
<evidence type="ECO:0000256" key="5">
    <source>
        <dbReference type="ARBA" id="ARBA00022741"/>
    </source>
</evidence>
<dbReference type="AlphaFoldDB" id="A0A8I6X739"/>
<sequence>MEAAIAWLAQTILATLVMDKMVEWVAHVGLADAVERLQSEVERVEMVVAAVKGREAGNRPLSRSLNRLKELLYDADDIVDELDYYRLQQQVEGVDDPEDVNAPEQVHPSRGNSDIPTSSRRGRKRRSKAWETFDVIEEDDSEKPAKARCKHCLTEIKCTTLNGTSGMHSHNRVCKKKPAGPNGHAPNPSR</sequence>
<feature type="domain" description="BED-type" evidence="11">
    <location>
        <begin position="124"/>
        <end position="190"/>
    </location>
</feature>
<dbReference type="InterPro" id="IPR041118">
    <property type="entry name" value="Rx_N"/>
</dbReference>
<evidence type="ECO:0000256" key="9">
    <source>
        <dbReference type="PROSITE-ProRule" id="PRU00027"/>
    </source>
</evidence>
<dbReference type="PROSITE" id="PS50808">
    <property type="entry name" value="ZF_BED"/>
    <property type="match status" value="1"/>
</dbReference>
<evidence type="ECO:0000259" key="11">
    <source>
        <dbReference type="PROSITE" id="PS50808"/>
    </source>
</evidence>
<dbReference type="GO" id="GO:0008270">
    <property type="term" value="F:zinc ion binding"/>
    <property type="evidence" value="ECO:0007669"/>
    <property type="project" value="UniProtKB-KW"/>
</dbReference>
<dbReference type="PANTHER" id="PTHR34396:SF25">
    <property type="entry name" value="BOUNDARY ELEMENT ASSOCIATED FACTOR"/>
    <property type="match status" value="1"/>
</dbReference>
<keyword evidence="5" id="KW-0547">Nucleotide-binding</keyword>
<keyword evidence="3" id="KW-0479">Metal-binding</keyword>
<keyword evidence="6 9" id="KW-0863">Zinc-finger</keyword>
<feature type="region of interest" description="Disordered" evidence="10">
    <location>
        <begin position="92"/>
        <end position="128"/>
    </location>
</feature>
<organism evidence="12 13">
    <name type="scientific">Hordeum vulgare subsp. vulgare</name>
    <name type="common">Domesticated barley</name>
    <dbReference type="NCBI Taxonomy" id="112509"/>
    <lineage>
        <taxon>Eukaryota</taxon>
        <taxon>Viridiplantae</taxon>
        <taxon>Streptophyta</taxon>
        <taxon>Embryophyta</taxon>
        <taxon>Tracheophyta</taxon>
        <taxon>Spermatophyta</taxon>
        <taxon>Magnoliopsida</taxon>
        <taxon>Liliopsida</taxon>
        <taxon>Poales</taxon>
        <taxon>Poaceae</taxon>
        <taxon>BOP clade</taxon>
        <taxon>Pooideae</taxon>
        <taxon>Triticodae</taxon>
        <taxon>Triticeae</taxon>
        <taxon>Hordeinae</taxon>
        <taxon>Hordeum</taxon>
    </lineage>
</organism>
<dbReference type="Proteomes" id="UP000011116">
    <property type="component" value="Chromosome 2H"/>
</dbReference>
<keyword evidence="8" id="KW-0862">Zinc</keyword>